<dbReference type="InterPro" id="IPR009057">
    <property type="entry name" value="Homeodomain-like_sf"/>
</dbReference>
<gene>
    <name evidence="6" type="ORF">GCM10009539_62720</name>
</gene>
<dbReference type="Pfam" id="PF00440">
    <property type="entry name" value="TetR_N"/>
    <property type="match status" value="1"/>
</dbReference>
<dbReference type="InterPro" id="IPR001647">
    <property type="entry name" value="HTH_TetR"/>
</dbReference>
<dbReference type="InterPro" id="IPR006311">
    <property type="entry name" value="TAT_signal"/>
</dbReference>
<dbReference type="Gene3D" id="1.10.357.10">
    <property type="entry name" value="Tetracycline Repressor, domain 2"/>
    <property type="match status" value="1"/>
</dbReference>
<evidence type="ECO:0000256" key="1">
    <source>
        <dbReference type="ARBA" id="ARBA00023015"/>
    </source>
</evidence>
<evidence type="ECO:0000256" key="4">
    <source>
        <dbReference type="PROSITE-ProRule" id="PRU00335"/>
    </source>
</evidence>
<protein>
    <submittedName>
        <fullName evidence="6">TetR/AcrR family transcriptional regulator</fullName>
    </submittedName>
</protein>
<dbReference type="PANTHER" id="PTHR30055:SF226">
    <property type="entry name" value="HTH-TYPE TRANSCRIPTIONAL REGULATOR PKSA"/>
    <property type="match status" value="1"/>
</dbReference>
<evidence type="ECO:0000313" key="7">
    <source>
        <dbReference type="Proteomes" id="UP001500967"/>
    </source>
</evidence>
<accession>A0ABN0UZC6</accession>
<proteinExistence type="predicted"/>
<evidence type="ECO:0000256" key="2">
    <source>
        <dbReference type="ARBA" id="ARBA00023125"/>
    </source>
</evidence>
<reference evidence="6 7" key="1">
    <citation type="journal article" date="2019" name="Int. J. Syst. Evol. Microbiol.">
        <title>The Global Catalogue of Microorganisms (GCM) 10K type strain sequencing project: providing services to taxonomists for standard genome sequencing and annotation.</title>
        <authorList>
            <consortium name="The Broad Institute Genomics Platform"/>
            <consortium name="The Broad Institute Genome Sequencing Center for Infectious Disease"/>
            <person name="Wu L."/>
            <person name="Ma J."/>
        </authorList>
    </citation>
    <scope>NUCLEOTIDE SEQUENCE [LARGE SCALE GENOMIC DNA]</scope>
    <source>
        <strain evidence="6 7">JCM 10425</strain>
    </source>
</reference>
<evidence type="ECO:0000256" key="3">
    <source>
        <dbReference type="ARBA" id="ARBA00023163"/>
    </source>
</evidence>
<keyword evidence="7" id="KW-1185">Reference proteome</keyword>
<keyword evidence="2 4" id="KW-0238">DNA-binding</keyword>
<dbReference type="InterPro" id="IPR036271">
    <property type="entry name" value="Tet_transcr_reg_TetR-rel_C_sf"/>
</dbReference>
<dbReference type="EMBL" id="BAAAGX010000027">
    <property type="protein sequence ID" value="GAA0267355.1"/>
    <property type="molecule type" value="Genomic_DNA"/>
</dbReference>
<dbReference type="PRINTS" id="PR00455">
    <property type="entry name" value="HTHTETR"/>
</dbReference>
<dbReference type="SUPFAM" id="SSF48498">
    <property type="entry name" value="Tetracyclin repressor-like, C-terminal domain"/>
    <property type="match status" value="1"/>
</dbReference>
<dbReference type="SUPFAM" id="SSF46689">
    <property type="entry name" value="Homeodomain-like"/>
    <property type="match status" value="1"/>
</dbReference>
<dbReference type="PROSITE" id="PS51318">
    <property type="entry name" value="TAT"/>
    <property type="match status" value="1"/>
</dbReference>
<dbReference type="InterPro" id="IPR050109">
    <property type="entry name" value="HTH-type_TetR-like_transc_reg"/>
</dbReference>
<feature type="DNA-binding region" description="H-T-H motif" evidence="4">
    <location>
        <begin position="32"/>
        <end position="51"/>
    </location>
</feature>
<evidence type="ECO:0000259" key="5">
    <source>
        <dbReference type="PROSITE" id="PS50977"/>
    </source>
</evidence>
<evidence type="ECO:0000313" key="6">
    <source>
        <dbReference type="EMBL" id="GAA0267355.1"/>
    </source>
</evidence>
<keyword evidence="1" id="KW-0805">Transcription regulation</keyword>
<feature type="domain" description="HTH tetR-type" evidence="5">
    <location>
        <begin position="9"/>
        <end position="69"/>
    </location>
</feature>
<dbReference type="InterPro" id="IPR025996">
    <property type="entry name" value="MT1864/Rv1816-like_C"/>
</dbReference>
<dbReference type="Pfam" id="PF13305">
    <property type="entry name" value="TetR_C_33"/>
    <property type="match status" value="1"/>
</dbReference>
<dbReference type="PROSITE" id="PS50977">
    <property type="entry name" value="HTH_TETR_2"/>
    <property type="match status" value="1"/>
</dbReference>
<comment type="caution">
    <text evidence="6">The sequence shown here is derived from an EMBL/GenBank/DDBJ whole genome shotgun (WGS) entry which is preliminary data.</text>
</comment>
<dbReference type="PANTHER" id="PTHR30055">
    <property type="entry name" value="HTH-TYPE TRANSCRIPTIONAL REGULATOR RUTR"/>
    <property type="match status" value="1"/>
</dbReference>
<organism evidence="6 7">
    <name type="scientific">Cryptosporangium japonicum</name>
    <dbReference type="NCBI Taxonomy" id="80872"/>
    <lineage>
        <taxon>Bacteria</taxon>
        <taxon>Bacillati</taxon>
        <taxon>Actinomycetota</taxon>
        <taxon>Actinomycetes</taxon>
        <taxon>Cryptosporangiales</taxon>
        <taxon>Cryptosporangiaceae</taxon>
        <taxon>Cryptosporangium</taxon>
    </lineage>
</organism>
<keyword evidence="3" id="KW-0804">Transcription</keyword>
<sequence length="191" mass="20003">MVSREESAASTRRALLDAAAALLGAGGVEAVTLREVGARAGVSRGAPYRHFADKESLLTAVASEAWERVGADVSALRSSSELSAPEKLRAALSGLIAVGREQPHLYRLMFTQPSGDPTAVVRAAGRSQDEFLAIVAELVGEKDARRYGALLMTSAHGVTSMEVSGHLTTEKWGTSAEELVEMLVGLVAAEG</sequence>
<name>A0ABN0UZC6_9ACTN</name>
<dbReference type="Proteomes" id="UP001500967">
    <property type="component" value="Unassembled WGS sequence"/>
</dbReference>
<dbReference type="RefSeq" id="WP_344652536.1">
    <property type="nucleotide sequence ID" value="NZ_BAAAGX010000027.1"/>
</dbReference>